<protein>
    <submittedName>
        <fullName evidence="2">NAD-dependent dehydratase</fullName>
    </submittedName>
</protein>
<name>A0A7K1J498_9BIFI</name>
<dbReference type="SUPFAM" id="SSF51735">
    <property type="entry name" value="NAD(P)-binding Rossmann-fold domains"/>
    <property type="match status" value="1"/>
</dbReference>
<reference evidence="2 3" key="1">
    <citation type="submission" date="2019-09" db="EMBL/GenBank/DDBJ databases">
        <title>Bifidobacterium canis sp. nov., isolated from the digestive tract of German Shepherd dog puppy.</title>
        <authorList>
            <person name="Bunesova V."/>
        </authorList>
    </citation>
    <scope>NUCLEOTIDE SEQUENCE [LARGE SCALE GENOMIC DNA]</scope>
    <source>
        <strain evidence="2 3">GSD1FS</strain>
    </source>
</reference>
<comment type="caution">
    <text evidence="2">The sequence shown here is derived from an EMBL/GenBank/DDBJ whole genome shotgun (WGS) entry which is preliminary data.</text>
</comment>
<dbReference type="RefSeq" id="WP_155588351.1">
    <property type="nucleotide sequence ID" value="NZ_WNLP01000002.1"/>
</dbReference>
<dbReference type="CDD" id="cd05243">
    <property type="entry name" value="SDR_a5"/>
    <property type="match status" value="1"/>
</dbReference>
<dbReference type="InterPro" id="IPR016040">
    <property type="entry name" value="NAD(P)-bd_dom"/>
</dbReference>
<dbReference type="AlphaFoldDB" id="A0A7K1J498"/>
<dbReference type="Pfam" id="PF13460">
    <property type="entry name" value="NAD_binding_10"/>
    <property type="match status" value="1"/>
</dbReference>
<accession>A0A7K1J498</accession>
<dbReference type="Proteomes" id="UP000487882">
    <property type="component" value="Unassembled WGS sequence"/>
</dbReference>
<feature type="domain" description="NAD(P)-binding" evidence="1">
    <location>
        <begin position="10"/>
        <end position="192"/>
    </location>
</feature>
<dbReference type="Gene3D" id="3.40.50.720">
    <property type="entry name" value="NAD(P)-binding Rossmann-like Domain"/>
    <property type="match status" value="1"/>
</dbReference>
<gene>
    <name evidence="2" type="ORF">GSD1FS_0691</name>
</gene>
<sequence>MKPTHVLFVGATGSIGRYAVEEGRAQGYKVRALVRDKSRAHFAPDVEVFEGDLTSVDSMREALDGIDGIVFTQGSNGGPTATETVDYGAVRNALEALDGRPVRISLMTSIGVTNMNNDYNRSTQAHDWKRRSERLVRASGNEYTIVRPGWFDMEGANEHHLKFEQGDRKDPQGPQDGSVSREQIAQTLVTALGYDSANRKTLELVDVPGQAQTDAELDAMFAALKSDPLGSVDGVEDRDNFPQKCQPKRFLEELQHVEDMRK</sequence>
<dbReference type="PANTHER" id="PTHR15020:SF50">
    <property type="entry name" value="UPF0659 PROTEIN YMR090W"/>
    <property type="match status" value="1"/>
</dbReference>
<proteinExistence type="predicted"/>
<dbReference type="InterPro" id="IPR036291">
    <property type="entry name" value="NAD(P)-bd_dom_sf"/>
</dbReference>
<keyword evidence="3" id="KW-1185">Reference proteome</keyword>
<evidence type="ECO:0000259" key="1">
    <source>
        <dbReference type="Pfam" id="PF13460"/>
    </source>
</evidence>
<dbReference type="PANTHER" id="PTHR15020">
    <property type="entry name" value="FLAVIN REDUCTASE-RELATED"/>
    <property type="match status" value="1"/>
</dbReference>
<evidence type="ECO:0000313" key="2">
    <source>
        <dbReference type="EMBL" id="MUH59370.1"/>
    </source>
</evidence>
<organism evidence="2 3">
    <name type="scientific">Bifidobacterium canis</name>
    <dbReference type="NCBI Taxonomy" id="2610880"/>
    <lineage>
        <taxon>Bacteria</taxon>
        <taxon>Bacillati</taxon>
        <taxon>Actinomycetota</taxon>
        <taxon>Actinomycetes</taxon>
        <taxon>Bifidobacteriales</taxon>
        <taxon>Bifidobacteriaceae</taxon>
        <taxon>Bifidobacterium</taxon>
    </lineage>
</organism>
<dbReference type="EMBL" id="WNLP01000002">
    <property type="protein sequence ID" value="MUH59370.1"/>
    <property type="molecule type" value="Genomic_DNA"/>
</dbReference>
<evidence type="ECO:0000313" key="3">
    <source>
        <dbReference type="Proteomes" id="UP000487882"/>
    </source>
</evidence>